<feature type="chain" id="PRO_5004452208" evidence="1">
    <location>
        <begin position="22"/>
        <end position="258"/>
    </location>
</feature>
<keyword evidence="1" id="KW-0732">Signal</keyword>
<dbReference type="eggNOG" id="ENOG502S1JP">
    <property type="taxonomic scope" value="Eukaryota"/>
</dbReference>
<protein>
    <submittedName>
        <fullName evidence="2">Putative wd40 repeat-like protein</fullName>
    </submittedName>
</protein>
<feature type="signal peptide" evidence="1">
    <location>
        <begin position="1"/>
        <end position="21"/>
    </location>
</feature>
<dbReference type="GeneID" id="19322835"/>
<reference evidence="3" key="1">
    <citation type="journal article" date="2013" name="Genome Announc.">
        <title>Draft genome sequence of the ascomycete Phaeoacremonium aleophilum strain UCR-PA7, a causal agent of the esca disease complex in grapevines.</title>
        <authorList>
            <person name="Blanco-Ulate B."/>
            <person name="Rolshausen P."/>
            <person name="Cantu D."/>
        </authorList>
    </citation>
    <scope>NUCLEOTIDE SEQUENCE [LARGE SCALE GENOMIC DNA]</scope>
    <source>
        <strain evidence="3">UCR-PA7</strain>
    </source>
</reference>
<dbReference type="HOGENOM" id="CLU_073096_0_0_1"/>
<evidence type="ECO:0000313" key="3">
    <source>
        <dbReference type="Proteomes" id="UP000014074"/>
    </source>
</evidence>
<evidence type="ECO:0000313" key="2">
    <source>
        <dbReference type="EMBL" id="EOO01939.1"/>
    </source>
</evidence>
<dbReference type="KEGG" id="tmn:UCRPA7_2572"/>
<gene>
    <name evidence="2" type="ORF">UCRPA7_2572</name>
</gene>
<accession>R8BRI5</accession>
<sequence length="258" mass="27296">MRSLTHFVGVALPLLVSQTLGLNFTIANGQIFTPGFAILDAPQPGTPLGGELLEVALDVSTNGKMPLPPYADDSPSKIFNITIFLYSYDTNRNFTISNGTATANNASLGEIMVQEPGSTVKHVKWTWPNCLVGDGQPESGDSDRGVYNISIRQNFKLNGDDHYTIFDVPISVTNSIEASASRADCDSLDNPLLTPEQINASAANAVGILFAPGDSTQIQVEGKDDGKDGQGLGGAGALNWRSGAHWLCLISIGAAFLL</sequence>
<dbReference type="EMBL" id="KB932943">
    <property type="protein sequence ID" value="EOO01939.1"/>
    <property type="molecule type" value="Genomic_DNA"/>
</dbReference>
<dbReference type="Proteomes" id="UP000014074">
    <property type="component" value="Unassembled WGS sequence"/>
</dbReference>
<keyword evidence="3" id="KW-1185">Reference proteome</keyword>
<organism evidence="2 3">
    <name type="scientific">Phaeoacremonium minimum (strain UCR-PA7)</name>
    <name type="common">Esca disease fungus</name>
    <name type="synonym">Togninia minima</name>
    <dbReference type="NCBI Taxonomy" id="1286976"/>
    <lineage>
        <taxon>Eukaryota</taxon>
        <taxon>Fungi</taxon>
        <taxon>Dikarya</taxon>
        <taxon>Ascomycota</taxon>
        <taxon>Pezizomycotina</taxon>
        <taxon>Sordariomycetes</taxon>
        <taxon>Sordariomycetidae</taxon>
        <taxon>Togniniales</taxon>
        <taxon>Togniniaceae</taxon>
        <taxon>Phaeoacremonium</taxon>
    </lineage>
</organism>
<proteinExistence type="predicted"/>
<dbReference type="RefSeq" id="XP_007913333.1">
    <property type="nucleotide sequence ID" value="XM_007915142.1"/>
</dbReference>
<name>R8BRI5_PHAM7</name>
<dbReference type="OrthoDB" id="3267335at2759"/>
<evidence type="ECO:0000256" key="1">
    <source>
        <dbReference type="SAM" id="SignalP"/>
    </source>
</evidence>
<dbReference type="AlphaFoldDB" id="R8BRI5"/>